<evidence type="ECO:0000313" key="4">
    <source>
        <dbReference type="WBParaSite" id="HPLM_0000670201-mRNA-1"/>
    </source>
</evidence>
<reference evidence="4" key="1">
    <citation type="submission" date="2017-02" db="UniProtKB">
        <authorList>
            <consortium name="WormBaseParasite"/>
        </authorList>
    </citation>
    <scope>IDENTIFICATION</scope>
</reference>
<keyword evidence="3" id="KW-1185">Reference proteome</keyword>
<feature type="compositionally biased region" description="Basic and acidic residues" evidence="1">
    <location>
        <begin position="22"/>
        <end position="33"/>
    </location>
</feature>
<dbReference type="AlphaFoldDB" id="A0A0N4W8Y2"/>
<reference evidence="2 3" key="2">
    <citation type="submission" date="2018-11" db="EMBL/GenBank/DDBJ databases">
        <authorList>
            <consortium name="Pathogen Informatics"/>
        </authorList>
    </citation>
    <scope>NUCLEOTIDE SEQUENCE [LARGE SCALE GENOMIC DNA]</scope>
    <source>
        <strain evidence="2 3">MHpl1</strain>
    </source>
</reference>
<feature type="compositionally biased region" description="Polar residues" evidence="1">
    <location>
        <begin position="11"/>
        <end position="21"/>
    </location>
</feature>
<name>A0A0N4W8Y2_HAEPC</name>
<sequence>MMDRFSRRSSTKMSGQTASNEQKAREHRIGFPR</sequence>
<evidence type="ECO:0000256" key="1">
    <source>
        <dbReference type="SAM" id="MobiDB-lite"/>
    </source>
</evidence>
<evidence type="ECO:0000313" key="2">
    <source>
        <dbReference type="EMBL" id="VDO29752.1"/>
    </source>
</evidence>
<feature type="region of interest" description="Disordered" evidence="1">
    <location>
        <begin position="1"/>
        <end position="33"/>
    </location>
</feature>
<dbReference type="WBParaSite" id="HPLM_0000670201-mRNA-1">
    <property type="protein sequence ID" value="HPLM_0000670201-mRNA-1"/>
    <property type="gene ID" value="HPLM_0000670201"/>
</dbReference>
<gene>
    <name evidence="2" type="ORF">HPLM_LOCUS6694</name>
</gene>
<evidence type="ECO:0000313" key="3">
    <source>
        <dbReference type="Proteomes" id="UP000268014"/>
    </source>
</evidence>
<organism evidence="4">
    <name type="scientific">Haemonchus placei</name>
    <name type="common">Barber's pole worm</name>
    <dbReference type="NCBI Taxonomy" id="6290"/>
    <lineage>
        <taxon>Eukaryota</taxon>
        <taxon>Metazoa</taxon>
        <taxon>Ecdysozoa</taxon>
        <taxon>Nematoda</taxon>
        <taxon>Chromadorea</taxon>
        <taxon>Rhabditida</taxon>
        <taxon>Rhabditina</taxon>
        <taxon>Rhabditomorpha</taxon>
        <taxon>Strongyloidea</taxon>
        <taxon>Trichostrongylidae</taxon>
        <taxon>Haemonchus</taxon>
    </lineage>
</organism>
<accession>A0A0N4W8Y2</accession>
<dbReference type="Proteomes" id="UP000268014">
    <property type="component" value="Unassembled WGS sequence"/>
</dbReference>
<proteinExistence type="predicted"/>
<protein>
    <submittedName>
        <fullName evidence="4">Plasmid stabilization protein</fullName>
    </submittedName>
</protein>
<dbReference type="EMBL" id="UZAF01016531">
    <property type="protein sequence ID" value="VDO29752.1"/>
    <property type="molecule type" value="Genomic_DNA"/>
</dbReference>